<gene>
    <name evidence="1" type="ORF">EVOR1521_LOCUS17510</name>
</gene>
<dbReference type="EMBL" id="CAUJNA010002335">
    <property type="protein sequence ID" value="CAJ1392415.1"/>
    <property type="molecule type" value="Genomic_DNA"/>
</dbReference>
<accession>A0AA36IRM7</accession>
<keyword evidence="2" id="KW-1185">Reference proteome</keyword>
<evidence type="ECO:0000313" key="1">
    <source>
        <dbReference type="EMBL" id="CAJ1392415.1"/>
    </source>
</evidence>
<protein>
    <submittedName>
        <fullName evidence="1">Uncharacterized protein</fullName>
    </submittedName>
</protein>
<dbReference type="AlphaFoldDB" id="A0AA36IRM7"/>
<reference evidence="1" key="1">
    <citation type="submission" date="2023-08" db="EMBL/GenBank/DDBJ databases">
        <authorList>
            <person name="Chen Y."/>
            <person name="Shah S."/>
            <person name="Dougan E. K."/>
            <person name="Thang M."/>
            <person name="Chan C."/>
        </authorList>
    </citation>
    <scope>NUCLEOTIDE SEQUENCE</scope>
</reference>
<proteinExistence type="predicted"/>
<dbReference type="Proteomes" id="UP001178507">
    <property type="component" value="Unassembled WGS sequence"/>
</dbReference>
<sequence>MFKWVTSRRDIKTNLVTRLEGLKPSQITRSQVICRFQIRVARTSRLGPGEQAVWKEAQPFFCVSADEVHDQYCAFLSDFLRYGEEYIVSVRAGSADRWSEWSVASDPTRLKARDLEPGAVRLRCEVLACQPSLEAFAAREHILHFAFPAFRSFDPRTPLPVEYCIEAWQRPDLLGASSPEQLLALSRCQERRAVIPGAGPEWEDASPVFVTTVRSDKVHGKMVECEVDMRKTALVSRSQVYFSVKARYLSLPLEASFSPTASK</sequence>
<evidence type="ECO:0000313" key="2">
    <source>
        <dbReference type="Proteomes" id="UP001178507"/>
    </source>
</evidence>
<organism evidence="1 2">
    <name type="scientific">Effrenium voratum</name>
    <dbReference type="NCBI Taxonomy" id="2562239"/>
    <lineage>
        <taxon>Eukaryota</taxon>
        <taxon>Sar</taxon>
        <taxon>Alveolata</taxon>
        <taxon>Dinophyceae</taxon>
        <taxon>Suessiales</taxon>
        <taxon>Symbiodiniaceae</taxon>
        <taxon>Effrenium</taxon>
    </lineage>
</organism>
<name>A0AA36IRM7_9DINO</name>
<comment type="caution">
    <text evidence="1">The sequence shown here is derived from an EMBL/GenBank/DDBJ whole genome shotgun (WGS) entry which is preliminary data.</text>
</comment>